<comment type="caution">
    <text evidence="4">The sequence shown here is derived from an EMBL/GenBank/DDBJ whole genome shotgun (WGS) entry which is preliminary data.</text>
</comment>
<organism evidence="4 5">
    <name type="scientific">Actinorhabdospora filicis</name>
    <dbReference type="NCBI Taxonomy" id="1785913"/>
    <lineage>
        <taxon>Bacteria</taxon>
        <taxon>Bacillati</taxon>
        <taxon>Actinomycetota</taxon>
        <taxon>Actinomycetes</taxon>
        <taxon>Micromonosporales</taxon>
        <taxon>Micromonosporaceae</taxon>
        <taxon>Actinorhabdospora</taxon>
    </lineage>
</organism>
<dbReference type="InterPro" id="IPR002347">
    <property type="entry name" value="SDR_fam"/>
</dbReference>
<dbReference type="GO" id="GO:0016020">
    <property type="term" value="C:membrane"/>
    <property type="evidence" value="ECO:0007669"/>
    <property type="project" value="TreeGrafter"/>
</dbReference>
<keyword evidence="2" id="KW-0560">Oxidoreductase</keyword>
<accession>A0A9W6SKJ7</accession>
<evidence type="ECO:0000313" key="5">
    <source>
        <dbReference type="Proteomes" id="UP001165079"/>
    </source>
</evidence>
<dbReference type="PRINTS" id="PR00080">
    <property type="entry name" value="SDRFAMILY"/>
</dbReference>
<name>A0A9W6SKJ7_9ACTN</name>
<dbReference type="GO" id="GO:0016491">
    <property type="term" value="F:oxidoreductase activity"/>
    <property type="evidence" value="ECO:0007669"/>
    <property type="project" value="UniProtKB-KW"/>
</dbReference>
<sequence length="261" mass="27328">MSTALITGASSGIGTAFAERLAAEGHDLVLVARTKDRLDAIAARLRAAHGIAVDVIPQDLSLPGAAAAITERLTRPVDLLVNNAGFGTSGRFEDIDADAEHRMLMVNVVALVDLTHALLPGMLERGHGGVINIASTAGFQPSPYFASYAATKTFVLNFSLALWAEYEKRGVRVLAVCPGPTETAFFDGMSASASSIGGKVGTPEEIATLALGAYDRNSGYVVAKGSSNFAMAHLTPRRPRRFVTRVSRGMTAKMAGVNPSA</sequence>
<dbReference type="EMBL" id="BSTX01000002">
    <property type="protein sequence ID" value="GLZ77943.1"/>
    <property type="molecule type" value="Genomic_DNA"/>
</dbReference>
<comment type="similarity">
    <text evidence="1 3">Belongs to the short-chain dehydrogenases/reductases (SDR) family.</text>
</comment>
<protein>
    <submittedName>
        <fullName evidence="4">Dehydrogenase</fullName>
    </submittedName>
</protein>
<proteinExistence type="inferred from homology"/>
<dbReference type="PANTHER" id="PTHR44196">
    <property type="entry name" value="DEHYDROGENASE/REDUCTASE SDR FAMILY MEMBER 7B"/>
    <property type="match status" value="1"/>
</dbReference>
<dbReference type="Gene3D" id="3.40.50.720">
    <property type="entry name" value="NAD(P)-binding Rossmann-like Domain"/>
    <property type="match status" value="1"/>
</dbReference>
<evidence type="ECO:0000256" key="1">
    <source>
        <dbReference type="ARBA" id="ARBA00006484"/>
    </source>
</evidence>
<dbReference type="PRINTS" id="PR00081">
    <property type="entry name" value="GDHRDH"/>
</dbReference>
<evidence type="ECO:0000313" key="4">
    <source>
        <dbReference type="EMBL" id="GLZ77943.1"/>
    </source>
</evidence>
<dbReference type="Proteomes" id="UP001165079">
    <property type="component" value="Unassembled WGS sequence"/>
</dbReference>
<keyword evidence="5" id="KW-1185">Reference proteome</keyword>
<evidence type="ECO:0000256" key="2">
    <source>
        <dbReference type="ARBA" id="ARBA00023002"/>
    </source>
</evidence>
<evidence type="ECO:0000256" key="3">
    <source>
        <dbReference type="RuleBase" id="RU000363"/>
    </source>
</evidence>
<dbReference type="RefSeq" id="WP_285663122.1">
    <property type="nucleotide sequence ID" value="NZ_BSTX01000002.1"/>
</dbReference>
<dbReference type="PANTHER" id="PTHR44196:SF2">
    <property type="entry name" value="SHORT-CHAIN DEHYDROGENASE-RELATED"/>
    <property type="match status" value="1"/>
</dbReference>
<dbReference type="InterPro" id="IPR036291">
    <property type="entry name" value="NAD(P)-bd_dom_sf"/>
</dbReference>
<reference evidence="4" key="1">
    <citation type="submission" date="2023-03" db="EMBL/GenBank/DDBJ databases">
        <title>Actinorhabdospora filicis NBRC 111898.</title>
        <authorList>
            <person name="Ichikawa N."/>
            <person name="Sato H."/>
            <person name="Tonouchi N."/>
        </authorList>
    </citation>
    <scope>NUCLEOTIDE SEQUENCE</scope>
    <source>
        <strain evidence="4">NBRC 111898</strain>
    </source>
</reference>
<dbReference type="SUPFAM" id="SSF51735">
    <property type="entry name" value="NAD(P)-binding Rossmann-fold domains"/>
    <property type="match status" value="1"/>
</dbReference>
<gene>
    <name evidence="4" type="ORF">Afil01_27500</name>
</gene>
<dbReference type="Pfam" id="PF00106">
    <property type="entry name" value="adh_short"/>
    <property type="match status" value="1"/>
</dbReference>
<dbReference type="AlphaFoldDB" id="A0A9W6SKJ7"/>
<dbReference type="PIRSF" id="PIRSF000126">
    <property type="entry name" value="11-beta-HSD1"/>
    <property type="match status" value="1"/>
</dbReference>